<dbReference type="EMBL" id="CP058579">
    <property type="protein sequence ID" value="QLG61150.1"/>
    <property type="molecule type" value="Genomic_DNA"/>
</dbReference>
<dbReference type="InterPro" id="IPR036390">
    <property type="entry name" value="WH_DNA-bd_sf"/>
</dbReference>
<evidence type="ECO:0000259" key="5">
    <source>
        <dbReference type="PROSITE" id="PS51078"/>
    </source>
</evidence>
<evidence type="ECO:0000313" key="7">
    <source>
        <dbReference type="Proteomes" id="UP000509626"/>
    </source>
</evidence>
<dbReference type="PROSITE" id="PS51077">
    <property type="entry name" value="HTH_ICLR"/>
    <property type="match status" value="1"/>
</dbReference>
<dbReference type="AlphaFoldDB" id="A0A7D5L9I7"/>
<dbReference type="RefSeq" id="WP_179267734.1">
    <property type="nucleotide sequence ID" value="NZ_CP058579.1"/>
</dbReference>
<dbReference type="GeneID" id="56036822"/>
<keyword evidence="2" id="KW-0238">DNA-binding</keyword>
<dbReference type="SMART" id="SM00346">
    <property type="entry name" value="HTH_ICLR"/>
    <property type="match status" value="1"/>
</dbReference>
<dbReference type="Gene3D" id="1.10.10.10">
    <property type="entry name" value="Winged helix-like DNA-binding domain superfamily/Winged helix DNA-binding domain"/>
    <property type="match status" value="1"/>
</dbReference>
<name>A0A7D5L9I7_9EURY</name>
<dbReference type="Gene3D" id="3.30.450.40">
    <property type="match status" value="1"/>
</dbReference>
<evidence type="ECO:0000256" key="2">
    <source>
        <dbReference type="ARBA" id="ARBA00023125"/>
    </source>
</evidence>
<evidence type="ECO:0000256" key="3">
    <source>
        <dbReference type="ARBA" id="ARBA00023163"/>
    </source>
</evidence>
<evidence type="ECO:0000256" key="1">
    <source>
        <dbReference type="ARBA" id="ARBA00023015"/>
    </source>
</evidence>
<dbReference type="InterPro" id="IPR014757">
    <property type="entry name" value="Tscrpt_reg_IclR_C"/>
</dbReference>
<dbReference type="PROSITE" id="PS51078">
    <property type="entry name" value="ICLR_ED"/>
    <property type="match status" value="1"/>
</dbReference>
<dbReference type="PANTHER" id="PTHR30136:SF35">
    <property type="entry name" value="HTH-TYPE TRANSCRIPTIONAL REGULATOR RV1719"/>
    <property type="match status" value="1"/>
</dbReference>
<dbReference type="PANTHER" id="PTHR30136">
    <property type="entry name" value="HELIX-TURN-HELIX TRANSCRIPTIONAL REGULATOR, ICLR FAMILY"/>
    <property type="match status" value="1"/>
</dbReference>
<evidence type="ECO:0000313" key="6">
    <source>
        <dbReference type="EMBL" id="QLG61150.1"/>
    </source>
</evidence>
<organism evidence="6 7">
    <name type="scientific">Halorarum salinum</name>
    <dbReference type="NCBI Taxonomy" id="2743089"/>
    <lineage>
        <taxon>Archaea</taxon>
        <taxon>Methanobacteriati</taxon>
        <taxon>Methanobacteriota</taxon>
        <taxon>Stenosarchaea group</taxon>
        <taxon>Halobacteria</taxon>
        <taxon>Halobacteriales</taxon>
        <taxon>Haloferacaceae</taxon>
        <taxon>Halorarum</taxon>
    </lineage>
</organism>
<dbReference type="SUPFAM" id="SSF46785">
    <property type="entry name" value="Winged helix' DNA-binding domain"/>
    <property type="match status" value="1"/>
</dbReference>
<protein>
    <submittedName>
        <fullName evidence="6">IclR family transcriptional regulator</fullName>
    </submittedName>
</protein>
<keyword evidence="3" id="KW-0804">Transcription</keyword>
<dbReference type="KEGG" id="halu:HUG12_05145"/>
<dbReference type="OrthoDB" id="14763at2157"/>
<dbReference type="GO" id="GO:0045892">
    <property type="term" value="P:negative regulation of DNA-templated transcription"/>
    <property type="evidence" value="ECO:0007669"/>
    <property type="project" value="TreeGrafter"/>
</dbReference>
<dbReference type="InterPro" id="IPR005471">
    <property type="entry name" value="Tscrpt_reg_IclR_N"/>
</dbReference>
<keyword evidence="7" id="KW-1185">Reference proteome</keyword>
<dbReference type="GO" id="GO:0003700">
    <property type="term" value="F:DNA-binding transcription factor activity"/>
    <property type="evidence" value="ECO:0007669"/>
    <property type="project" value="TreeGrafter"/>
</dbReference>
<dbReference type="CDD" id="cd00090">
    <property type="entry name" value="HTH_ARSR"/>
    <property type="match status" value="1"/>
</dbReference>
<evidence type="ECO:0000259" key="4">
    <source>
        <dbReference type="PROSITE" id="PS51077"/>
    </source>
</evidence>
<accession>A0A7D5L9I7</accession>
<gene>
    <name evidence="6" type="ORF">HUG12_05145</name>
</gene>
<proteinExistence type="predicted"/>
<dbReference type="InterPro" id="IPR050707">
    <property type="entry name" value="HTH_MetabolicPath_Reg"/>
</dbReference>
<dbReference type="Pfam" id="PF09339">
    <property type="entry name" value="HTH_IclR"/>
    <property type="match status" value="1"/>
</dbReference>
<dbReference type="Proteomes" id="UP000509626">
    <property type="component" value="Chromosome"/>
</dbReference>
<feature type="domain" description="HTH iclR-type" evidence="4">
    <location>
        <begin position="7"/>
        <end position="66"/>
    </location>
</feature>
<dbReference type="InterPro" id="IPR036388">
    <property type="entry name" value="WH-like_DNA-bd_sf"/>
</dbReference>
<reference evidence="6 7" key="1">
    <citation type="submission" date="2020-06" db="EMBL/GenBank/DDBJ databases">
        <title>NJ-3-1, isolated from saline soil.</title>
        <authorList>
            <person name="Cui H.L."/>
            <person name="Shi X."/>
        </authorList>
    </citation>
    <scope>NUCLEOTIDE SEQUENCE [LARGE SCALE GENOMIC DNA]</scope>
    <source>
        <strain evidence="6 7">NJ-3-1</strain>
    </source>
</reference>
<keyword evidence="1" id="KW-0805">Transcription regulation</keyword>
<dbReference type="GO" id="GO:0003677">
    <property type="term" value="F:DNA binding"/>
    <property type="evidence" value="ECO:0007669"/>
    <property type="project" value="UniProtKB-KW"/>
</dbReference>
<dbReference type="Pfam" id="PF01614">
    <property type="entry name" value="IclR_C"/>
    <property type="match status" value="1"/>
</dbReference>
<dbReference type="InterPro" id="IPR011991">
    <property type="entry name" value="ArsR-like_HTH"/>
</dbReference>
<feature type="domain" description="IclR-ED" evidence="5">
    <location>
        <begin position="67"/>
        <end position="251"/>
    </location>
</feature>
<dbReference type="SUPFAM" id="SSF55781">
    <property type="entry name" value="GAF domain-like"/>
    <property type="match status" value="1"/>
</dbReference>
<sequence length="252" mass="27443">MATSDSLKTTATSVEIVLALRDLDGATLTELSEHLGRPKSTLHRHLSTLAEYDFVSADGGVYDVGFRFLELGEHTLERREAYRLAESPVRDLARETGERAQFVVEEHGEGVYLHVETGERAVRTGLSVGRRIPLHSTAAGKVVLAHLPEERIDEVIEGTGLPPLTDGTITDGDELRAELDRVADRGYAFNREENIEGLRAVAGPVTDGDEGLVGVLSVSGPSNRLKGEWYESELPDLVLGSANELELRIAYA</sequence>
<dbReference type="InterPro" id="IPR029016">
    <property type="entry name" value="GAF-like_dom_sf"/>
</dbReference>